<gene>
    <name evidence="3" type="ORF">ATJ97_0591</name>
</gene>
<proteinExistence type="predicted"/>
<evidence type="ECO:0000313" key="4">
    <source>
        <dbReference type="Proteomes" id="UP000222106"/>
    </source>
</evidence>
<evidence type="ECO:0000256" key="1">
    <source>
        <dbReference type="SAM" id="MobiDB-lite"/>
    </source>
</evidence>
<dbReference type="OrthoDB" id="7845843at2"/>
<dbReference type="Gene3D" id="3.30.420.10">
    <property type="entry name" value="Ribonuclease H-like superfamily/Ribonuclease H"/>
    <property type="match status" value="1"/>
</dbReference>
<dbReference type="PROSITE" id="PS50879">
    <property type="entry name" value="RNASE_H_1"/>
    <property type="match status" value="1"/>
</dbReference>
<dbReference type="InterPro" id="IPR002156">
    <property type="entry name" value="RNaseH_domain"/>
</dbReference>
<evidence type="ECO:0000313" key="3">
    <source>
        <dbReference type="EMBL" id="PFG38121.1"/>
    </source>
</evidence>
<reference evidence="3 4" key="1">
    <citation type="submission" date="2017-10" db="EMBL/GenBank/DDBJ databases">
        <title>Sequencing the genomes of 1000 actinobacteria strains.</title>
        <authorList>
            <person name="Klenk H.-P."/>
        </authorList>
    </citation>
    <scope>NUCLEOTIDE SEQUENCE [LARGE SCALE GENOMIC DNA]</scope>
    <source>
        <strain evidence="3 4">DSM 21838</strain>
    </source>
</reference>
<sequence>METWATQDELGKQLGIDAQAVGQLLVVAGLKAGREATDDALDRGLAEPDMTPLGRPFVRWRSEEVLPLLMPLAEQMKAAAATESKAGARRKPAGKQPATGQPASRKSVRGVAGTTFDVVVALHAFAEPNPGPTGWAYVNQETWETTTGGLPNGTDREGELVGALELLDHVAPEAHLLVRSSSENLVRTATMWAPSWRRSGWKMRDGQPPQHLDLLKALMAKIDGRKGRTRFGLGAPDDELIMAAAQAAVVAARGQTA</sequence>
<feature type="region of interest" description="Disordered" evidence="1">
    <location>
        <begin position="80"/>
        <end position="108"/>
    </location>
</feature>
<evidence type="ECO:0000259" key="2">
    <source>
        <dbReference type="PROSITE" id="PS50879"/>
    </source>
</evidence>
<dbReference type="Proteomes" id="UP000222106">
    <property type="component" value="Unassembled WGS sequence"/>
</dbReference>
<dbReference type="RefSeq" id="WP_098482453.1">
    <property type="nucleotide sequence ID" value="NZ_PDJI01000004.1"/>
</dbReference>
<name>A0A2A9EHX2_9MICO</name>
<feature type="domain" description="RNase H type-1" evidence="2">
    <location>
        <begin position="114"/>
        <end position="250"/>
    </location>
</feature>
<dbReference type="GO" id="GO:0004523">
    <property type="term" value="F:RNA-DNA hybrid ribonuclease activity"/>
    <property type="evidence" value="ECO:0007669"/>
    <property type="project" value="InterPro"/>
</dbReference>
<dbReference type="GO" id="GO:0003676">
    <property type="term" value="F:nucleic acid binding"/>
    <property type="evidence" value="ECO:0007669"/>
    <property type="project" value="InterPro"/>
</dbReference>
<dbReference type="SUPFAM" id="SSF53098">
    <property type="entry name" value="Ribonuclease H-like"/>
    <property type="match status" value="1"/>
</dbReference>
<organism evidence="3 4">
    <name type="scientific">Georgenia soli</name>
    <dbReference type="NCBI Taxonomy" id="638953"/>
    <lineage>
        <taxon>Bacteria</taxon>
        <taxon>Bacillati</taxon>
        <taxon>Actinomycetota</taxon>
        <taxon>Actinomycetes</taxon>
        <taxon>Micrococcales</taxon>
        <taxon>Bogoriellaceae</taxon>
        <taxon>Georgenia</taxon>
    </lineage>
</organism>
<protein>
    <recommendedName>
        <fullName evidence="2">RNase H type-1 domain-containing protein</fullName>
    </recommendedName>
</protein>
<dbReference type="InterPro" id="IPR036397">
    <property type="entry name" value="RNaseH_sf"/>
</dbReference>
<accession>A0A2A9EHX2</accession>
<dbReference type="InterPro" id="IPR012337">
    <property type="entry name" value="RNaseH-like_sf"/>
</dbReference>
<keyword evidence="4" id="KW-1185">Reference proteome</keyword>
<comment type="caution">
    <text evidence="3">The sequence shown here is derived from an EMBL/GenBank/DDBJ whole genome shotgun (WGS) entry which is preliminary data.</text>
</comment>
<dbReference type="AlphaFoldDB" id="A0A2A9EHX2"/>
<dbReference type="EMBL" id="PDJI01000004">
    <property type="protein sequence ID" value="PFG38121.1"/>
    <property type="molecule type" value="Genomic_DNA"/>
</dbReference>